<name>A0AAE3ET35_9FLAO</name>
<comment type="caution">
    <text evidence="3">The sequence shown here is derived from an EMBL/GenBank/DDBJ whole genome shotgun (WGS) entry which is preliminary data.</text>
</comment>
<dbReference type="RefSeq" id="WP_317900839.1">
    <property type="nucleotide sequence ID" value="NZ_JAIRBC010000003.1"/>
</dbReference>
<feature type="region of interest" description="Disordered" evidence="1">
    <location>
        <begin position="26"/>
        <end position="54"/>
    </location>
</feature>
<keyword evidence="4" id="KW-1185">Reference proteome</keyword>
<accession>A0AAE3ET35</accession>
<dbReference type="InterPro" id="IPR039448">
    <property type="entry name" value="Beta_helix"/>
</dbReference>
<evidence type="ECO:0000256" key="1">
    <source>
        <dbReference type="SAM" id="MobiDB-lite"/>
    </source>
</evidence>
<sequence length="428" mass="46060">MFLILGCTSDADLLQNTISVLEKSQLETQQSEKEPEASLEVAEENPVPETETSKPLNAKVISTVAELIENLKSGANLYLEAGDYKLTSTQYLTDLSNVTVTGADGAVIMGDLITLLQFRGEAKNIEFRNVGFNSTSTSKTETGGGIVYFSQTTAENILFDNCSFTCPELNANGLKFVSEGSARSKNITIINCVFLNIGRMGFETQNHTYDGIARITDVKVTDCEFQRLGLQSPYGMAVSLSGIGKSAQISKNTIVDAKDRGIENVGWSNIKIADNTFSSPSTAYAPITCSKDKVGGPQYILDVIISGNNGTILGKEDHLLEISDCNGLKFLDNNFNTDAMHLVHTINSEFNSNTHYSDGGIGIYIELNSNDNTFKGNKFVSTADNATTVVIFVGSAGNIFQNNILLAEGNDSGTFNDVDGGNTNLDVN</sequence>
<dbReference type="InterPro" id="IPR011050">
    <property type="entry name" value="Pectin_lyase_fold/virulence"/>
</dbReference>
<gene>
    <name evidence="3" type="ORF">K8352_02925</name>
</gene>
<dbReference type="Pfam" id="PF13229">
    <property type="entry name" value="Beta_helix"/>
    <property type="match status" value="1"/>
</dbReference>
<dbReference type="AlphaFoldDB" id="A0AAE3ET35"/>
<dbReference type="Gene3D" id="2.160.20.10">
    <property type="entry name" value="Single-stranded right-handed beta-helix, Pectin lyase-like"/>
    <property type="match status" value="1"/>
</dbReference>
<evidence type="ECO:0000313" key="4">
    <source>
        <dbReference type="Proteomes" id="UP001200642"/>
    </source>
</evidence>
<feature type="domain" description="Right handed beta helix" evidence="2">
    <location>
        <begin position="120"/>
        <end position="277"/>
    </location>
</feature>
<dbReference type="SUPFAM" id="SSF51126">
    <property type="entry name" value="Pectin lyase-like"/>
    <property type="match status" value="1"/>
</dbReference>
<protein>
    <submittedName>
        <fullName evidence="3">Right-handed parallel beta-helix repeat-containing protein</fullName>
    </submittedName>
</protein>
<dbReference type="EMBL" id="JAIRBC010000003">
    <property type="protein sequence ID" value="MCG2459694.1"/>
    <property type="molecule type" value="Genomic_DNA"/>
</dbReference>
<reference evidence="3" key="1">
    <citation type="submission" date="2023-02" db="EMBL/GenBank/DDBJ databases">
        <title>Genome of Flavobacteriaceae gen. nov. sp. strain F89.</title>
        <authorList>
            <person name="Wang Y."/>
        </authorList>
    </citation>
    <scope>NUCLEOTIDE SEQUENCE</scope>
    <source>
        <strain evidence="3">F89</strain>
    </source>
</reference>
<dbReference type="InterPro" id="IPR012334">
    <property type="entry name" value="Pectin_lyas_fold"/>
</dbReference>
<evidence type="ECO:0000313" key="3">
    <source>
        <dbReference type="EMBL" id="MCG2459694.1"/>
    </source>
</evidence>
<proteinExistence type="predicted"/>
<organism evidence="3 4">
    <name type="scientific">Cerina litoralis</name>
    <dbReference type="NCBI Taxonomy" id="2874477"/>
    <lineage>
        <taxon>Bacteria</taxon>
        <taxon>Pseudomonadati</taxon>
        <taxon>Bacteroidota</taxon>
        <taxon>Flavobacteriia</taxon>
        <taxon>Flavobacteriales</taxon>
        <taxon>Flavobacteriaceae</taxon>
        <taxon>Cerina</taxon>
    </lineage>
</organism>
<evidence type="ECO:0000259" key="2">
    <source>
        <dbReference type="Pfam" id="PF13229"/>
    </source>
</evidence>
<dbReference type="Proteomes" id="UP001200642">
    <property type="component" value="Unassembled WGS sequence"/>
</dbReference>